<dbReference type="InterPro" id="IPR000014">
    <property type="entry name" value="PAS"/>
</dbReference>
<dbReference type="InterPro" id="IPR035965">
    <property type="entry name" value="PAS-like_dom_sf"/>
</dbReference>
<keyword evidence="3 6" id="KW-0597">Phosphoprotein</keyword>
<dbReference type="SUPFAM" id="SSF55785">
    <property type="entry name" value="PYP-like sensor domain (PAS domain)"/>
    <property type="match status" value="3"/>
</dbReference>
<dbReference type="NCBIfam" id="TIGR00229">
    <property type="entry name" value="sensory_box"/>
    <property type="match status" value="3"/>
</dbReference>
<protein>
    <recommendedName>
        <fullName evidence="2">histidine kinase</fullName>
        <ecNumber evidence="2">2.7.13.3</ecNumber>
    </recommendedName>
</protein>
<proteinExistence type="predicted"/>
<evidence type="ECO:0000259" key="11">
    <source>
        <dbReference type="PROSITE" id="PS50113"/>
    </source>
</evidence>
<dbReference type="InterPro" id="IPR003594">
    <property type="entry name" value="HATPase_dom"/>
</dbReference>
<dbReference type="PROSITE" id="PS50113">
    <property type="entry name" value="PAC"/>
    <property type="match status" value="2"/>
</dbReference>
<dbReference type="SMART" id="SM00448">
    <property type="entry name" value="REC"/>
    <property type="match status" value="1"/>
</dbReference>
<dbReference type="PANTHER" id="PTHR43304">
    <property type="entry name" value="PHYTOCHROME-LIKE PROTEIN CPH1"/>
    <property type="match status" value="1"/>
</dbReference>
<evidence type="ECO:0000256" key="5">
    <source>
        <dbReference type="ARBA" id="ARBA00022777"/>
    </source>
</evidence>
<dbReference type="Gene3D" id="1.10.287.130">
    <property type="match status" value="1"/>
</dbReference>
<dbReference type="InterPro" id="IPR000700">
    <property type="entry name" value="PAS-assoc_C"/>
</dbReference>
<dbReference type="CDD" id="cd18161">
    <property type="entry name" value="REC_hyHK_blue-like"/>
    <property type="match status" value="1"/>
</dbReference>
<evidence type="ECO:0000256" key="1">
    <source>
        <dbReference type="ARBA" id="ARBA00000085"/>
    </source>
</evidence>
<dbReference type="SMART" id="SM00091">
    <property type="entry name" value="PAS"/>
    <property type="match status" value="3"/>
</dbReference>
<dbReference type="Pfam" id="PF02518">
    <property type="entry name" value="HATPase_c"/>
    <property type="match status" value="1"/>
</dbReference>
<dbReference type="Pfam" id="PF08448">
    <property type="entry name" value="PAS_4"/>
    <property type="match status" value="1"/>
</dbReference>
<dbReference type="Gene3D" id="3.30.450.20">
    <property type="entry name" value="PAS domain"/>
    <property type="match status" value="3"/>
</dbReference>
<reference evidence="12 13" key="1">
    <citation type="journal article" date="2019" name="Int. J. Syst. Evol. Microbiol.">
        <title>The Global Catalogue of Microorganisms (GCM) 10K type strain sequencing project: providing services to taxonomists for standard genome sequencing and annotation.</title>
        <authorList>
            <consortium name="The Broad Institute Genomics Platform"/>
            <consortium name="The Broad Institute Genome Sequencing Center for Infectious Disease"/>
            <person name="Wu L."/>
            <person name="Ma J."/>
        </authorList>
    </citation>
    <scope>NUCLEOTIDE SEQUENCE [LARGE SCALE GENOMIC DNA]</scope>
    <source>
        <strain evidence="12 13">JCM 9933</strain>
    </source>
</reference>
<dbReference type="InterPro" id="IPR001789">
    <property type="entry name" value="Sig_transdc_resp-reg_receiver"/>
</dbReference>
<dbReference type="SUPFAM" id="SSF55874">
    <property type="entry name" value="ATPase domain of HSP90 chaperone/DNA topoisomerase II/histidine kinase"/>
    <property type="match status" value="1"/>
</dbReference>
<dbReference type="SUPFAM" id="SSF52172">
    <property type="entry name" value="CheY-like"/>
    <property type="match status" value="1"/>
</dbReference>
<dbReference type="InterPro" id="IPR003661">
    <property type="entry name" value="HisK_dim/P_dom"/>
</dbReference>
<dbReference type="SMART" id="SM00388">
    <property type="entry name" value="HisKA"/>
    <property type="match status" value="1"/>
</dbReference>
<evidence type="ECO:0000256" key="6">
    <source>
        <dbReference type="PROSITE-ProRule" id="PRU00169"/>
    </source>
</evidence>
<feature type="domain" description="Response regulatory" evidence="9">
    <location>
        <begin position="676"/>
        <end position="795"/>
    </location>
</feature>
<evidence type="ECO:0000259" key="10">
    <source>
        <dbReference type="PROSITE" id="PS50112"/>
    </source>
</evidence>
<feature type="region of interest" description="Disordered" evidence="7">
    <location>
        <begin position="1"/>
        <end position="24"/>
    </location>
</feature>
<dbReference type="InterPro" id="IPR036097">
    <property type="entry name" value="HisK_dim/P_sf"/>
</dbReference>
<dbReference type="CDD" id="cd16919">
    <property type="entry name" value="HATPase_CckA-like"/>
    <property type="match status" value="1"/>
</dbReference>
<feature type="modified residue" description="4-aspartylphosphate" evidence="6">
    <location>
        <position position="729"/>
    </location>
</feature>
<evidence type="ECO:0000256" key="2">
    <source>
        <dbReference type="ARBA" id="ARBA00012438"/>
    </source>
</evidence>
<evidence type="ECO:0000259" key="9">
    <source>
        <dbReference type="PROSITE" id="PS50110"/>
    </source>
</evidence>
<dbReference type="SMART" id="SM00086">
    <property type="entry name" value="PAC"/>
    <property type="match status" value="3"/>
</dbReference>
<dbReference type="EC" id="2.7.13.3" evidence="2"/>
<keyword evidence="5" id="KW-0418">Kinase</keyword>
<evidence type="ECO:0000313" key="13">
    <source>
        <dbReference type="Proteomes" id="UP001501588"/>
    </source>
</evidence>
<feature type="domain" description="PAS" evidence="10">
    <location>
        <begin position="291"/>
        <end position="361"/>
    </location>
</feature>
<keyword evidence="13" id="KW-1185">Reference proteome</keyword>
<dbReference type="SMART" id="SM00387">
    <property type="entry name" value="HATPase_c"/>
    <property type="match status" value="1"/>
</dbReference>
<dbReference type="SUPFAM" id="SSF47384">
    <property type="entry name" value="Homodimeric domain of signal transducing histidine kinase"/>
    <property type="match status" value="1"/>
</dbReference>
<comment type="catalytic activity">
    <reaction evidence="1">
        <text>ATP + protein L-histidine = ADP + protein N-phospho-L-histidine.</text>
        <dbReference type="EC" id="2.7.13.3"/>
    </reaction>
</comment>
<evidence type="ECO:0000256" key="3">
    <source>
        <dbReference type="ARBA" id="ARBA00022553"/>
    </source>
</evidence>
<dbReference type="EMBL" id="BAAAFZ010000019">
    <property type="protein sequence ID" value="GAA0579742.1"/>
    <property type="molecule type" value="Genomic_DNA"/>
</dbReference>
<feature type="domain" description="PAC" evidence="11">
    <location>
        <begin position="94"/>
        <end position="146"/>
    </location>
</feature>
<dbReference type="Pfam" id="PF00512">
    <property type="entry name" value="HisKA"/>
    <property type="match status" value="1"/>
</dbReference>
<feature type="domain" description="PAC" evidence="11">
    <location>
        <begin position="226"/>
        <end position="279"/>
    </location>
</feature>
<dbReference type="Gene3D" id="3.30.565.10">
    <property type="entry name" value="Histidine kinase-like ATPase, C-terminal domain"/>
    <property type="match status" value="1"/>
</dbReference>
<dbReference type="PROSITE" id="PS50112">
    <property type="entry name" value="PAS"/>
    <property type="match status" value="2"/>
</dbReference>
<dbReference type="Pfam" id="PF08447">
    <property type="entry name" value="PAS_3"/>
    <property type="match status" value="1"/>
</dbReference>
<dbReference type="PROSITE" id="PS50110">
    <property type="entry name" value="RESPONSE_REGULATORY"/>
    <property type="match status" value="1"/>
</dbReference>
<accession>A0ABN1F177</accession>
<dbReference type="InterPro" id="IPR052162">
    <property type="entry name" value="Sensor_kinase/Photoreceptor"/>
</dbReference>
<dbReference type="PANTHER" id="PTHR43304:SF1">
    <property type="entry name" value="PAC DOMAIN-CONTAINING PROTEIN"/>
    <property type="match status" value="1"/>
</dbReference>
<name>A0ABN1F177_9PROT</name>
<dbReference type="Pfam" id="PF00072">
    <property type="entry name" value="Response_reg"/>
    <property type="match status" value="1"/>
</dbReference>
<dbReference type="RefSeq" id="WP_343894872.1">
    <property type="nucleotide sequence ID" value="NZ_BAAAFZ010000019.1"/>
</dbReference>
<sequence>MSPQDVPGRGAAAPAEGTAGNDPRFRRIADQAPIVLWTTDPTGACTYLNRAWYAYTGQSEAEALGFGWLDAVHPDDRDEAERVFRAANAARGPFRTEYRLRRADGVYRWAIDLARPRFGADGEFLGLVGSVIDIHVRRQAEERLRHSEARLMAVFETVPVGILISEAPSGRIVAGNPQIERILGHPVINSPDVASYGEWVAFHADGRRVEGHEYPLARILASGEPAEGEYHYQRGDGARIWIRAIGTPIRDAETGGVAGSVVAVLDVEREKLAEQELRRFTGKLEVEVGERTRERDRIWRNSRDLLLVVALNGVIRAVNPAWKATLGYAEEELVGQGFERFIVQEDLEPSRSAMERALREGLPHFENRYVHRDGSIRWLSWTAAREGDSLYCIARDVTADKAREAELEAAQEQLRQSQKMEAVGQLTGGIAHDFNNLLQVVLGNLEILRRNLPEDAAKLRRSAENAMNGARRAAALTARLLAFSRRQPLAPRPVDVNGLVAGMSELLGRTLGETIRLETLLSEDLWRAEADPNQLENAMLNLAVNARDAMPGGGRLTIETANARLDRAYAARNDGVKPGQYVSIAVSDTGSGMDKSIADRVFEPFFTTKEVGKGTGLGLSQVYGFVTQSGGHVTLYSEPGLGTSVRLYLPRSVDDAAEGEQGGEAPAAPTASRAETVLVVEDSAEVRAYSAEVLRELGYRVLEAADGPAALALLERPGRTLRVDLLFTDVILPGGMTGPHLAERARALRPGLKVLFTTGYAQGAAQRAGWLPAGSEVITKPFTYADLAARTRAVLDG</sequence>
<comment type="caution">
    <text evidence="12">The sequence shown here is derived from an EMBL/GenBank/DDBJ whole genome shotgun (WGS) entry which is preliminary data.</text>
</comment>
<dbReference type="InterPro" id="IPR013655">
    <property type="entry name" value="PAS_fold_3"/>
</dbReference>
<dbReference type="Proteomes" id="UP001501588">
    <property type="component" value="Unassembled WGS sequence"/>
</dbReference>
<evidence type="ECO:0000256" key="7">
    <source>
        <dbReference type="SAM" id="MobiDB-lite"/>
    </source>
</evidence>
<feature type="domain" description="Histidine kinase" evidence="8">
    <location>
        <begin position="429"/>
        <end position="653"/>
    </location>
</feature>
<dbReference type="InterPro" id="IPR036890">
    <property type="entry name" value="HATPase_C_sf"/>
</dbReference>
<dbReference type="InterPro" id="IPR013656">
    <property type="entry name" value="PAS_4"/>
</dbReference>
<feature type="domain" description="PAS" evidence="10">
    <location>
        <begin position="21"/>
        <end position="91"/>
    </location>
</feature>
<dbReference type="InterPro" id="IPR005467">
    <property type="entry name" value="His_kinase_dom"/>
</dbReference>
<dbReference type="Gene3D" id="3.40.50.2300">
    <property type="match status" value="1"/>
</dbReference>
<dbReference type="InterPro" id="IPR001610">
    <property type="entry name" value="PAC"/>
</dbReference>
<dbReference type="InterPro" id="IPR004358">
    <property type="entry name" value="Sig_transdc_His_kin-like_C"/>
</dbReference>
<evidence type="ECO:0000256" key="4">
    <source>
        <dbReference type="ARBA" id="ARBA00022679"/>
    </source>
</evidence>
<dbReference type="PROSITE" id="PS50109">
    <property type="entry name" value="HIS_KIN"/>
    <property type="match status" value="1"/>
</dbReference>
<evidence type="ECO:0000313" key="12">
    <source>
        <dbReference type="EMBL" id="GAA0579742.1"/>
    </source>
</evidence>
<organism evidence="12 13">
    <name type="scientific">Craurococcus roseus</name>
    <dbReference type="NCBI Taxonomy" id="77585"/>
    <lineage>
        <taxon>Bacteria</taxon>
        <taxon>Pseudomonadati</taxon>
        <taxon>Pseudomonadota</taxon>
        <taxon>Alphaproteobacteria</taxon>
        <taxon>Acetobacterales</taxon>
        <taxon>Acetobacteraceae</taxon>
        <taxon>Craurococcus</taxon>
    </lineage>
</organism>
<gene>
    <name evidence="12" type="ORF">GCM10009416_17690</name>
</gene>
<dbReference type="InterPro" id="IPR011006">
    <property type="entry name" value="CheY-like_superfamily"/>
</dbReference>
<dbReference type="PRINTS" id="PR00344">
    <property type="entry name" value="BCTRLSENSOR"/>
</dbReference>
<dbReference type="CDD" id="cd00130">
    <property type="entry name" value="PAS"/>
    <property type="match status" value="2"/>
</dbReference>
<evidence type="ECO:0000259" key="8">
    <source>
        <dbReference type="PROSITE" id="PS50109"/>
    </source>
</evidence>
<keyword evidence="4" id="KW-0808">Transferase</keyword>
<dbReference type="Pfam" id="PF13426">
    <property type="entry name" value="PAS_9"/>
    <property type="match status" value="1"/>
</dbReference>